<protein>
    <submittedName>
        <fullName evidence="7">Membrane protein</fullName>
    </submittedName>
</protein>
<evidence type="ECO:0000313" key="8">
    <source>
        <dbReference type="Proteomes" id="UP001063350"/>
    </source>
</evidence>
<keyword evidence="4 5" id="KW-0472">Membrane</keyword>
<comment type="subcellular location">
    <subcellularLocation>
        <location evidence="1">Membrane</location>
    </subcellularLocation>
</comment>
<feature type="transmembrane region" description="Helical" evidence="5">
    <location>
        <begin position="169"/>
        <end position="186"/>
    </location>
</feature>
<dbReference type="KEGG" id="ddu:GF1_20840"/>
<evidence type="ECO:0000259" key="6">
    <source>
        <dbReference type="Pfam" id="PF00924"/>
    </source>
</evidence>
<feature type="transmembrane region" description="Helical" evidence="5">
    <location>
        <begin position="105"/>
        <end position="125"/>
    </location>
</feature>
<dbReference type="InterPro" id="IPR030192">
    <property type="entry name" value="YbdG"/>
</dbReference>
<keyword evidence="3 5" id="KW-1133">Transmembrane helix</keyword>
<organism evidence="7 8">
    <name type="scientific">Desulfolithobacter dissulfuricans</name>
    <dbReference type="NCBI Taxonomy" id="2795293"/>
    <lineage>
        <taxon>Bacteria</taxon>
        <taxon>Pseudomonadati</taxon>
        <taxon>Thermodesulfobacteriota</taxon>
        <taxon>Desulfobulbia</taxon>
        <taxon>Desulfobulbales</taxon>
        <taxon>Desulfobulbaceae</taxon>
        <taxon>Desulfolithobacter</taxon>
    </lineage>
</organism>
<reference evidence="7" key="1">
    <citation type="submission" date="2020-12" db="EMBL/GenBank/DDBJ databases">
        <title>Desulfobium dissulfuricans gen. nov., sp. nov., a novel mesophilic, sulfate-reducing bacterium isolated from a deep-sea hydrothermal vent.</title>
        <authorList>
            <person name="Hashimoto Y."/>
            <person name="Tame A."/>
            <person name="Sawayama S."/>
            <person name="Miyazaki J."/>
            <person name="Takai K."/>
            <person name="Nakagawa S."/>
        </authorList>
    </citation>
    <scope>NUCLEOTIDE SEQUENCE</scope>
    <source>
        <strain evidence="7">GF1</strain>
    </source>
</reference>
<feature type="transmembrane region" description="Helical" evidence="5">
    <location>
        <begin position="75"/>
        <end position="93"/>
    </location>
</feature>
<dbReference type="InterPro" id="IPR023408">
    <property type="entry name" value="MscS_beta-dom_sf"/>
</dbReference>
<dbReference type="Pfam" id="PF00924">
    <property type="entry name" value="MS_channel_2nd"/>
    <property type="match status" value="1"/>
</dbReference>
<evidence type="ECO:0000313" key="7">
    <source>
        <dbReference type="EMBL" id="BCO09708.1"/>
    </source>
</evidence>
<feature type="domain" description="Mechanosensitive ion channel MscS" evidence="6">
    <location>
        <begin position="188"/>
        <end position="256"/>
    </location>
</feature>
<evidence type="ECO:0000256" key="5">
    <source>
        <dbReference type="SAM" id="Phobius"/>
    </source>
</evidence>
<dbReference type="PANTHER" id="PTHR30414:SF0">
    <property type="entry name" value="MINICONDUCTANCE MECHANOSENSITIVE CHANNEL YBDG"/>
    <property type="match status" value="1"/>
</dbReference>
<dbReference type="GO" id="GO:0005886">
    <property type="term" value="C:plasma membrane"/>
    <property type="evidence" value="ECO:0007669"/>
    <property type="project" value="TreeGrafter"/>
</dbReference>
<dbReference type="GO" id="GO:0008381">
    <property type="term" value="F:mechanosensitive monoatomic ion channel activity"/>
    <property type="evidence" value="ECO:0007669"/>
    <property type="project" value="InterPro"/>
</dbReference>
<proteinExistence type="predicted"/>
<gene>
    <name evidence="7" type="ORF">GF1_20840</name>
</gene>
<sequence>MTDTTIIAWLGQMGVREETAILLAYVIIACGVLLITVLATWLTRRILVRMVIKIIQETGPSWDDALVHNQVFHKLSWYVPMVILYLAQDLLLATGHMVTDIIRRLIMAGFVIVTIRCTTATLGAINDIYSSLRRKRGSTIRGYIDAARIVTYVLGFIFLIAILTNRSPWGLLSVLGGLTAVTMLVFKDSILGFVASIQLTGNDLVRVGDWIESPEHGADGDVIDISIHAVRVQNWDKTITSIPTYALISKSFKNWRGMQESGGRRIKRQINIDMTSIRFISDQELEDFARIQLISGYVRNKQKEIEEYNQAHGVDTSVVINGRRQTNIGIFRAYIIAYLKQHPKINRNMTFLVRHLQPGPEGLPIQIYVFSSDKVWANYEAIQADIFDHLLAAVEQFDLRVFQNPSGWDFRRLWGRARTNSEED</sequence>
<feature type="transmembrane region" description="Helical" evidence="5">
    <location>
        <begin position="146"/>
        <end position="163"/>
    </location>
</feature>
<dbReference type="Gene3D" id="2.30.30.60">
    <property type="match status" value="1"/>
</dbReference>
<feature type="transmembrane region" description="Helical" evidence="5">
    <location>
        <begin position="20"/>
        <end position="43"/>
    </location>
</feature>
<dbReference type="InterPro" id="IPR010920">
    <property type="entry name" value="LSM_dom_sf"/>
</dbReference>
<evidence type="ECO:0000256" key="1">
    <source>
        <dbReference type="ARBA" id="ARBA00004370"/>
    </source>
</evidence>
<evidence type="ECO:0000256" key="3">
    <source>
        <dbReference type="ARBA" id="ARBA00022989"/>
    </source>
</evidence>
<dbReference type="PANTHER" id="PTHR30414">
    <property type="entry name" value="MINICONDUCTANCE MECHANOSENSITIVE CHANNEL YBDG"/>
    <property type="match status" value="1"/>
</dbReference>
<dbReference type="RefSeq" id="WP_267926461.1">
    <property type="nucleotide sequence ID" value="NZ_AP024233.1"/>
</dbReference>
<evidence type="ECO:0000256" key="4">
    <source>
        <dbReference type="ARBA" id="ARBA00023136"/>
    </source>
</evidence>
<dbReference type="InterPro" id="IPR006685">
    <property type="entry name" value="MscS_channel_2nd"/>
</dbReference>
<keyword evidence="8" id="KW-1185">Reference proteome</keyword>
<keyword evidence="2 5" id="KW-0812">Transmembrane</keyword>
<name>A0A915U1I7_9BACT</name>
<dbReference type="GO" id="GO:0071470">
    <property type="term" value="P:cellular response to osmotic stress"/>
    <property type="evidence" value="ECO:0007669"/>
    <property type="project" value="InterPro"/>
</dbReference>
<evidence type="ECO:0000256" key="2">
    <source>
        <dbReference type="ARBA" id="ARBA00022692"/>
    </source>
</evidence>
<accession>A0A915U1I7</accession>
<dbReference type="EMBL" id="AP024233">
    <property type="protein sequence ID" value="BCO09708.1"/>
    <property type="molecule type" value="Genomic_DNA"/>
</dbReference>
<dbReference type="Proteomes" id="UP001063350">
    <property type="component" value="Chromosome"/>
</dbReference>
<dbReference type="SUPFAM" id="SSF50182">
    <property type="entry name" value="Sm-like ribonucleoproteins"/>
    <property type="match status" value="1"/>
</dbReference>
<dbReference type="AlphaFoldDB" id="A0A915U1I7"/>